<dbReference type="Proteomes" id="UP000629619">
    <property type="component" value="Unassembled WGS sequence"/>
</dbReference>
<dbReference type="RefSeq" id="WP_203679748.1">
    <property type="nucleotide sequence ID" value="NZ_BOMW01000024.1"/>
</dbReference>
<evidence type="ECO:0000256" key="1">
    <source>
        <dbReference type="SAM" id="MobiDB-lite"/>
    </source>
</evidence>
<feature type="compositionally biased region" description="Low complexity" evidence="1">
    <location>
        <begin position="19"/>
        <end position="28"/>
    </location>
</feature>
<gene>
    <name evidence="2" type="ORF">Asi03nite_27340</name>
</gene>
<evidence type="ECO:0000313" key="2">
    <source>
        <dbReference type="EMBL" id="GIF05196.1"/>
    </source>
</evidence>
<sequence length="75" mass="8379">MTEPAGARPHHPIPQQFTPAPAVPAGGAAEEEVPWARQSTHHKPQTARARRQVRDLPSWDPPPPGEILVNRRRRD</sequence>
<comment type="caution">
    <text evidence="2">The sequence shown here is derived from an EMBL/GenBank/DDBJ whole genome shotgun (WGS) entry which is preliminary data.</text>
</comment>
<reference evidence="2" key="1">
    <citation type="submission" date="2021-01" db="EMBL/GenBank/DDBJ databases">
        <title>Whole genome shotgun sequence of Actinoplanes siamensis NBRC 109076.</title>
        <authorList>
            <person name="Komaki H."/>
            <person name="Tamura T."/>
        </authorList>
    </citation>
    <scope>NUCLEOTIDE SEQUENCE</scope>
    <source>
        <strain evidence="2">NBRC 109076</strain>
    </source>
</reference>
<proteinExistence type="predicted"/>
<keyword evidence="3" id="KW-1185">Reference proteome</keyword>
<dbReference type="EMBL" id="BOMW01000024">
    <property type="protein sequence ID" value="GIF05196.1"/>
    <property type="molecule type" value="Genomic_DNA"/>
</dbReference>
<organism evidence="2 3">
    <name type="scientific">Actinoplanes siamensis</name>
    <dbReference type="NCBI Taxonomy" id="1223317"/>
    <lineage>
        <taxon>Bacteria</taxon>
        <taxon>Bacillati</taxon>
        <taxon>Actinomycetota</taxon>
        <taxon>Actinomycetes</taxon>
        <taxon>Micromonosporales</taxon>
        <taxon>Micromonosporaceae</taxon>
        <taxon>Actinoplanes</taxon>
    </lineage>
</organism>
<evidence type="ECO:0000313" key="3">
    <source>
        <dbReference type="Proteomes" id="UP000629619"/>
    </source>
</evidence>
<name>A0A919TJK0_9ACTN</name>
<accession>A0A919TJK0</accession>
<protein>
    <submittedName>
        <fullName evidence="2">Uncharacterized protein</fullName>
    </submittedName>
</protein>
<dbReference type="AlphaFoldDB" id="A0A919TJK0"/>
<feature type="region of interest" description="Disordered" evidence="1">
    <location>
        <begin position="1"/>
        <end position="75"/>
    </location>
</feature>
<feature type="compositionally biased region" description="Basic residues" evidence="1">
    <location>
        <begin position="39"/>
        <end position="51"/>
    </location>
</feature>